<keyword evidence="2" id="KW-1185">Reference proteome</keyword>
<dbReference type="AlphaFoldDB" id="A0A4Y2MBZ8"/>
<evidence type="ECO:0000313" key="1">
    <source>
        <dbReference type="EMBL" id="GBN24149.1"/>
    </source>
</evidence>
<name>A0A4Y2MBZ8_ARAVE</name>
<reference evidence="1 2" key="1">
    <citation type="journal article" date="2019" name="Sci. Rep.">
        <title>Orb-weaving spider Araneus ventricosus genome elucidates the spidroin gene catalogue.</title>
        <authorList>
            <person name="Kono N."/>
            <person name="Nakamura H."/>
            <person name="Ohtoshi R."/>
            <person name="Moran D.A.P."/>
            <person name="Shinohara A."/>
            <person name="Yoshida Y."/>
            <person name="Fujiwara M."/>
            <person name="Mori M."/>
            <person name="Tomita M."/>
            <person name="Arakawa K."/>
        </authorList>
    </citation>
    <scope>NUCLEOTIDE SEQUENCE [LARGE SCALE GENOMIC DNA]</scope>
</reference>
<dbReference type="Proteomes" id="UP000499080">
    <property type="component" value="Unassembled WGS sequence"/>
</dbReference>
<dbReference type="OrthoDB" id="206130at2759"/>
<protein>
    <submittedName>
        <fullName evidence="1">Uncharacterized protein</fullName>
    </submittedName>
</protein>
<evidence type="ECO:0000313" key="2">
    <source>
        <dbReference type="Proteomes" id="UP000499080"/>
    </source>
</evidence>
<dbReference type="EMBL" id="BGPR01007082">
    <property type="protein sequence ID" value="GBN24149.1"/>
    <property type="molecule type" value="Genomic_DNA"/>
</dbReference>
<sequence>MATWLRKCSGMTQEEVDALSMKIAMKQEQHLIPLKEDLADWLNKTLGGIDSSTPFSLFSSLWVVEDVNGRPFISYLFPKPNSSNCLLLAFGRVTGRNPPH</sequence>
<proteinExistence type="predicted"/>
<comment type="caution">
    <text evidence="1">The sequence shown here is derived from an EMBL/GenBank/DDBJ whole genome shotgun (WGS) entry which is preliminary data.</text>
</comment>
<gene>
    <name evidence="1" type="ORF">AVEN_18640_1</name>
</gene>
<accession>A0A4Y2MBZ8</accession>
<organism evidence="1 2">
    <name type="scientific">Araneus ventricosus</name>
    <name type="common">Orbweaver spider</name>
    <name type="synonym">Epeira ventricosa</name>
    <dbReference type="NCBI Taxonomy" id="182803"/>
    <lineage>
        <taxon>Eukaryota</taxon>
        <taxon>Metazoa</taxon>
        <taxon>Ecdysozoa</taxon>
        <taxon>Arthropoda</taxon>
        <taxon>Chelicerata</taxon>
        <taxon>Arachnida</taxon>
        <taxon>Araneae</taxon>
        <taxon>Araneomorphae</taxon>
        <taxon>Entelegynae</taxon>
        <taxon>Araneoidea</taxon>
        <taxon>Araneidae</taxon>
        <taxon>Araneus</taxon>
    </lineage>
</organism>